<dbReference type="Proteomes" id="UP001291309">
    <property type="component" value="Unassembled WGS sequence"/>
</dbReference>
<dbReference type="SUPFAM" id="SSF56112">
    <property type="entry name" value="Protein kinase-like (PK-like)"/>
    <property type="match status" value="1"/>
</dbReference>
<dbReference type="EMBL" id="JAXIVS010000002">
    <property type="protein sequence ID" value="MDY7225932.1"/>
    <property type="molecule type" value="Genomic_DNA"/>
</dbReference>
<evidence type="ECO:0000313" key="3">
    <source>
        <dbReference type="Proteomes" id="UP001291309"/>
    </source>
</evidence>
<sequence length="343" mass="38086">MLLSEPEVLGAGARSHVVRARVVGGEVQSVVLKHFREEPVCGLDDWAGTLFLTRRGIPGSPRFLAGSEEARLFVMEDLGRGQSLDSLFRGDDPQIASSALLSIVRLTAELHVRTLGAQAEYDAVRQAVEPRHERVRIENARYLVDNASRLSRWVEAVGAQEAPGTLADLEQLSRTLADPGPFLAFTHGDMAPSNTVFTRDGPHLVDFEYAGMRHALYDALMWLISVPLPEELSTRADVAYRLVLAQGCEAARVDSEYARACATVVAARTVNVFQWISPKALERDREWAPGFTERNALLHHLERCRLLLEPLNPVPALASTLASLEARLRERWTVEPFVWPALR</sequence>
<comment type="caution">
    <text evidence="2">The sequence shown here is derived from an EMBL/GenBank/DDBJ whole genome shotgun (WGS) entry which is preliminary data.</text>
</comment>
<dbReference type="InterPro" id="IPR011009">
    <property type="entry name" value="Kinase-like_dom_sf"/>
</dbReference>
<dbReference type="InterPro" id="IPR002575">
    <property type="entry name" value="Aminoglycoside_PTrfase"/>
</dbReference>
<name>A0ABU5GXL3_9BACT</name>
<evidence type="ECO:0000313" key="2">
    <source>
        <dbReference type="EMBL" id="MDY7225932.1"/>
    </source>
</evidence>
<feature type="domain" description="Aminoglycoside phosphotransferase" evidence="1">
    <location>
        <begin position="28"/>
        <end position="240"/>
    </location>
</feature>
<organism evidence="2 3">
    <name type="scientific">Hyalangium rubrum</name>
    <dbReference type="NCBI Taxonomy" id="3103134"/>
    <lineage>
        <taxon>Bacteria</taxon>
        <taxon>Pseudomonadati</taxon>
        <taxon>Myxococcota</taxon>
        <taxon>Myxococcia</taxon>
        <taxon>Myxococcales</taxon>
        <taxon>Cystobacterineae</taxon>
        <taxon>Archangiaceae</taxon>
        <taxon>Hyalangium</taxon>
    </lineage>
</organism>
<dbReference type="RefSeq" id="WP_321544656.1">
    <property type="nucleotide sequence ID" value="NZ_JAXIVS010000002.1"/>
</dbReference>
<reference evidence="2 3" key="1">
    <citation type="submission" date="2023-12" db="EMBL/GenBank/DDBJ databases">
        <title>the genome sequence of Hyalangium sp. s54d21.</title>
        <authorList>
            <person name="Zhang X."/>
        </authorList>
    </citation>
    <scope>NUCLEOTIDE SEQUENCE [LARGE SCALE GENOMIC DNA]</scope>
    <source>
        <strain evidence="3">s54d21</strain>
    </source>
</reference>
<proteinExistence type="predicted"/>
<dbReference type="Pfam" id="PF01636">
    <property type="entry name" value="APH"/>
    <property type="match status" value="1"/>
</dbReference>
<evidence type="ECO:0000259" key="1">
    <source>
        <dbReference type="Pfam" id="PF01636"/>
    </source>
</evidence>
<keyword evidence="3" id="KW-1185">Reference proteome</keyword>
<gene>
    <name evidence="2" type="ORF">SYV04_06040</name>
</gene>
<accession>A0ABU5GXL3</accession>
<dbReference type="Gene3D" id="3.90.1200.10">
    <property type="match status" value="1"/>
</dbReference>
<protein>
    <submittedName>
        <fullName evidence="2">Phosphotransferase</fullName>
    </submittedName>
</protein>